<protein>
    <submittedName>
        <fullName evidence="2">Uncharacterized protein</fullName>
    </submittedName>
</protein>
<dbReference type="EMBL" id="QEFH01000009">
    <property type="protein sequence ID" value="PVU71253.1"/>
    <property type="molecule type" value="Genomic_DNA"/>
</dbReference>
<comment type="caution">
    <text evidence="2">The sequence shown here is derived from an EMBL/GenBank/DDBJ whole genome shotgun (WGS) entry which is preliminary data.</text>
</comment>
<keyword evidence="1" id="KW-1133">Transmembrane helix</keyword>
<feature type="transmembrane region" description="Helical" evidence="1">
    <location>
        <begin position="85"/>
        <end position="116"/>
    </location>
</feature>
<organism evidence="2 3">
    <name type="scientific">Nanobsidianus stetteri</name>
    <dbReference type="NCBI Taxonomy" id="1294122"/>
    <lineage>
        <taxon>Archaea</taxon>
        <taxon>Nanobdellota</taxon>
        <taxon>Candidatus Nanoarchaeia</taxon>
        <taxon>Nanoarchaeales</taxon>
        <taxon>Nanopusillaceae</taxon>
        <taxon>Candidatus Nanobsidianus</taxon>
    </lineage>
</organism>
<keyword evidence="1" id="KW-0472">Membrane</keyword>
<feature type="transmembrane region" description="Helical" evidence="1">
    <location>
        <begin position="243"/>
        <end position="263"/>
    </location>
</feature>
<dbReference type="Proteomes" id="UP000245908">
    <property type="component" value="Unassembled WGS sequence"/>
</dbReference>
<evidence type="ECO:0000313" key="2">
    <source>
        <dbReference type="EMBL" id="PVU71253.1"/>
    </source>
</evidence>
<name>A0A2T9WTT5_NANST</name>
<gene>
    <name evidence="2" type="ORF">DDW05_01605</name>
</gene>
<feature type="transmembrane region" description="Helical" evidence="1">
    <location>
        <begin position="152"/>
        <end position="173"/>
    </location>
</feature>
<feature type="transmembrane region" description="Helical" evidence="1">
    <location>
        <begin position="44"/>
        <end position="65"/>
    </location>
</feature>
<evidence type="ECO:0000313" key="3">
    <source>
        <dbReference type="Proteomes" id="UP000245908"/>
    </source>
</evidence>
<proteinExistence type="predicted"/>
<evidence type="ECO:0000256" key="1">
    <source>
        <dbReference type="SAM" id="Phobius"/>
    </source>
</evidence>
<feature type="transmembrane region" description="Helical" evidence="1">
    <location>
        <begin position="218"/>
        <end position="237"/>
    </location>
</feature>
<feature type="transmembrane region" description="Helical" evidence="1">
    <location>
        <begin position="270"/>
        <end position="290"/>
    </location>
</feature>
<dbReference type="AlphaFoldDB" id="A0A2T9WTT5"/>
<sequence>MSINSNQIFIVFLIGWSILLGTYFSKFIEFLSSNLMSENLTSLIQIMGIIAMFFLSVLLASYIVLKMKDENEGIALELTKGLSILYIAGFILAIIPINNLTMFEYYVIISFIISIINNPTILEYYTIFFFIISIISYFFLRRRGYLFMNGDRLFKNFVFWAVIWSIMLGWYFFKSIKFIAYVLSTSLIYSSLIIGFIFLILLASYFLSEIEDLDDEKLKRLSIYITILYLIGDILAVKVDWLILIWIVIFAVILFILSLLEGLGKAENDLFASLLLLAIFLIIILIMGIISNTLVGFLLMLTILIIQAVIIILIYNAYYY</sequence>
<reference evidence="2 3" key="1">
    <citation type="journal article" date="2015" name="Appl. Environ. Microbiol.">
        <title>Nanoarchaeota, Their Sulfolobales Host, and Nanoarchaeota Virus Distribution across Yellowstone National Park Hot Springs.</title>
        <authorList>
            <person name="Munson-McGee J.H."/>
            <person name="Field E.K."/>
            <person name="Bateson M."/>
            <person name="Rooney C."/>
            <person name="Stepanauskas R."/>
            <person name="Young M.J."/>
        </authorList>
    </citation>
    <scope>NUCLEOTIDE SEQUENCE [LARGE SCALE GENOMIC DNA]</scope>
    <source>
        <strain evidence="2">SCGC AB-777_O03</strain>
    </source>
</reference>
<keyword evidence="1" id="KW-0812">Transmembrane</keyword>
<feature type="transmembrane region" description="Helical" evidence="1">
    <location>
        <begin position="7"/>
        <end position="24"/>
    </location>
</feature>
<feature type="transmembrane region" description="Helical" evidence="1">
    <location>
        <begin position="296"/>
        <end position="318"/>
    </location>
</feature>
<accession>A0A2T9WTT5</accession>
<feature type="transmembrane region" description="Helical" evidence="1">
    <location>
        <begin position="179"/>
        <end position="206"/>
    </location>
</feature>
<feature type="transmembrane region" description="Helical" evidence="1">
    <location>
        <begin position="122"/>
        <end position="140"/>
    </location>
</feature>